<dbReference type="SUPFAM" id="SSF47598">
    <property type="entry name" value="Ribbon-helix-helix"/>
    <property type="match status" value="1"/>
</dbReference>
<dbReference type="AlphaFoldDB" id="A0AA37RH18"/>
<protein>
    <recommendedName>
        <fullName evidence="3">CopG family transcriptional regulator</fullName>
    </recommendedName>
</protein>
<proteinExistence type="predicted"/>
<organism evidence="1 2">
    <name type="scientific">Pseudomonas putida</name>
    <name type="common">Arthrobacter siderocapsulatus</name>
    <dbReference type="NCBI Taxonomy" id="303"/>
    <lineage>
        <taxon>Bacteria</taxon>
        <taxon>Pseudomonadati</taxon>
        <taxon>Pseudomonadota</taxon>
        <taxon>Gammaproteobacteria</taxon>
        <taxon>Pseudomonadales</taxon>
        <taxon>Pseudomonadaceae</taxon>
        <taxon>Pseudomonas</taxon>
    </lineage>
</organism>
<sequence length="85" mass="9626">MVHNYAFIITGLQLMARPPISPDRKTVRTSLMLPEDVHFQVQALADANHVSSAWVIRMAVQRFLDEHQGQLELPLRMSARQGSDS</sequence>
<name>A0AA37RH18_PSEPU</name>
<dbReference type="Proteomes" id="UP001161257">
    <property type="component" value="Unassembled WGS sequence"/>
</dbReference>
<reference evidence="1" key="1">
    <citation type="submission" date="2023-01" db="EMBL/GenBank/DDBJ databases">
        <title>Whole-genome sequence of Pseudomonas putida NBRC 14671.</title>
        <authorList>
            <person name="Morohoshi T."/>
            <person name="Someya N."/>
        </authorList>
    </citation>
    <scope>NUCLEOTIDE SEQUENCE</scope>
    <source>
        <strain evidence="1">NBRC 14671</strain>
    </source>
</reference>
<evidence type="ECO:0000313" key="1">
    <source>
        <dbReference type="EMBL" id="GLO36489.1"/>
    </source>
</evidence>
<dbReference type="EMBL" id="BSKJ01000007">
    <property type="protein sequence ID" value="GLO36489.1"/>
    <property type="molecule type" value="Genomic_DNA"/>
</dbReference>
<dbReference type="CDD" id="cd21631">
    <property type="entry name" value="RHH_CopG_NikR-like"/>
    <property type="match status" value="1"/>
</dbReference>
<gene>
    <name evidence="1" type="ORF">PPUN14671_33240</name>
</gene>
<accession>A0AA37RH18</accession>
<comment type="caution">
    <text evidence="1">The sequence shown here is derived from an EMBL/GenBank/DDBJ whole genome shotgun (WGS) entry which is preliminary data.</text>
</comment>
<dbReference type="InterPro" id="IPR010985">
    <property type="entry name" value="Ribbon_hlx_hlx"/>
</dbReference>
<evidence type="ECO:0000313" key="2">
    <source>
        <dbReference type="Proteomes" id="UP001161257"/>
    </source>
</evidence>
<evidence type="ECO:0008006" key="3">
    <source>
        <dbReference type="Google" id="ProtNLM"/>
    </source>
</evidence>
<dbReference type="GO" id="GO:0006355">
    <property type="term" value="P:regulation of DNA-templated transcription"/>
    <property type="evidence" value="ECO:0007669"/>
    <property type="project" value="InterPro"/>
</dbReference>